<organism evidence="3 4">
    <name type="scientific">candidate division KSB3 bacterium</name>
    <dbReference type="NCBI Taxonomy" id="2044937"/>
    <lineage>
        <taxon>Bacteria</taxon>
        <taxon>candidate division KSB3</taxon>
    </lineage>
</organism>
<evidence type="ECO:0000256" key="1">
    <source>
        <dbReference type="ARBA" id="ARBA00009820"/>
    </source>
</evidence>
<dbReference type="InterPro" id="IPR011042">
    <property type="entry name" value="6-blade_b-propeller_TolB-like"/>
</dbReference>
<feature type="chain" id="PRO_5014629246" evidence="2">
    <location>
        <begin position="31"/>
        <end position="474"/>
    </location>
</feature>
<feature type="signal peptide" evidence="2">
    <location>
        <begin position="1"/>
        <end position="30"/>
    </location>
</feature>
<dbReference type="AlphaFoldDB" id="A0A2G6E6L7"/>
<dbReference type="PANTHER" id="PTHR36842">
    <property type="entry name" value="PROTEIN TOLB HOMOLOG"/>
    <property type="match status" value="1"/>
</dbReference>
<dbReference type="SUPFAM" id="SSF69304">
    <property type="entry name" value="Tricorn protease N-terminal domain"/>
    <property type="match status" value="1"/>
</dbReference>
<accession>A0A2G6E6L7</accession>
<dbReference type="Gene3D" id="2.120.10.30">
    <property type="entry name" value="TolB, C-terminal domain"/>
    <property type="match status" value="3"/>
</dbReference>
<reference evidence="3 4" key="1">
    <citation type="submission" date="2017-10" db="EMBL/GenBank/DDBJ databases">
        <title>Novel microbial diversity and functional potential in the marine mammal oral microbiome.</title>
        <authorList>
            <person name="Dudek N.K."/>
            <person name="Sun C.L."/>
            <person name="Burstein D."/>
            <person name="Kantor R.S."/>
            <person name="Aliaga Goltsman D.S."/>
            <person name="Bik E.M."/>
            <person name="Thomas B.C."/>
            <person name="Banfield J.F."/>
            <person name="Relman D.A."/>
        </authorList>
    </citation>
    <scope>NUCLEOTIDE SEQUENCE [LARGE SCALE GENOMIC DNA]</scope>
    <source>
        <strain evidence="3">DOLZORAL124_49_17</strain>
    </source>
</reference>
<protein>
    <submittedName>
        <fullName evidence="3">Uncharacterized protein</fullName>
    </submittedName>
</protein>
<evidence type="ECO:0000313" key="3">
    <source>
        <dbReference type="EMBL" id="PID57428.1"/>
    </source>
</evidence>
<keyword evidence="2" id="KW-0732">Signal</keyword>
<dbReference type="EMBL" id="PDPS01000027">
    <property type="protein sequence ID" value="PID57428.1"/>
    <property type="molecule type" value="Genomic_DNA"/>
</dbReference>
<sequence>MREYLKVRCRFSAFVACLLLLAAQPVPGFSAEKSSEGVTLPEQIPALPAWVQALPGKIVFQSDRDGDWEIYAMNVDGSHLIQLTDNPAQDRYPVWSPDGQRIVFESNRGGSFDIYVMQADGSGQQRLTDHPANETNPAWSPDGLQIAFDSDRASNREIYVMPADGSTVQALTTGFGKNILPAWSPDGKRMAYTGNRYVGWNVYVMDLHSGKDERVTGRRGAYGACRPDWSPDGSRIAYVSQEADKHGDIWSMNPDGSDSRQLVFDTEHADYYPAWSPDGQYLLYAKSDHKDRGNWELYLMTADGKQHVRLTYHSAQDTFPDWGRGQITEEQFFQQRFHYEAENLPRTTGRVLDDPDASQRKSAFSTQSDGAGFLAYGPYQLFSPGEYTAHFRLKIDDSETHKTLVRLDVAADTGKMLLAERELHGPDFNKEAQYQDFQLPFSLSKELQLEFRVFSMANAALRLDSISVTRRLAD</sequence>
<dbReference type="Pfam" id="PF07676">
    <property type="entry name" value="PD40"/>
    <property type="match status" value="5"/>
</dbReference>
<dbReference type="Proteomes" id="UP000229740">
    <property type="component" value="Unassembled WGS sequence"/>
</dbReference>
<comment type="similarity">
    <text evidence="1">Belongs to the TolB family.</text>
</comment>
<dbReference type="PANTHER" id="PTHR36842:SF1">
    <property type="entry name" value="PROTEIN TOLB"/>
    <property type="match status" value="1"/>
</dbReference>
<name>A0A2G6E6L7_9BACT</name>
<comment type="caution">
    <text evidence="3">The sequence shown here is derived from an EMBL/GenBank/DDBJ whole genome shotgun (WGS) entry which is preliminary data.</text>
</comment>
<proteinExistence type="inferred from homology"/>
<evidence type="ECO:0000256" key="2">
    <source>
        <dbReference type="SAM" id="SignalP"/>
    </source>
</evidence>
<dbReference type="InterPro" id="IPR011659">
    <property type="entry name" value="WD40"/>
</dbReference>
<evidence type="ECO:0000313" key="4">
    <source>
        <dbReference type="Proteomes" id="UP000229740"/>
    </source>
</evidence>
<gene>
    <name evidence="3" type="ORF">CSB45_07875</name>
</gene>